<dbReference type="Proteomes" id="UP000762676">
    <property type="component" value="Unassembled WGS sequence"/>
</dbReference>
<name>A0AAV4HL20_9GAST</name>
<organism evidence="1 2">
    <name type="scientific">Elysia marginata</name>
    <dbReference type="NCBI Taxonomy" id="1093978"/>
    <lineage>
        <taxon>Eukaryota</taxon>
        <taxon>Metazoa</taxon>
        <taxon>Spiralia</taxon>
        <taxon>Lophotrochozoa</taxon>
        <taxon>Mollusca</taxon>
        <taxon>Gastropoda</taxon>
        <taxon>Heterobranchia</taxon>
        <taxon>Euthyneura</taxon>
        <taxon>Panpulmonata</taxon>
        <taxon>Sacoglossa</taxon>
        <taxon>Placobranchoidea</taxon>
        <taxon>Plakobranchidae</taxon>
        <taxon>Elysia</taxon>
    </lineage>
</organism>
<comment type="caution">
    <text evidence="1">The sequence shown here is derived from an EMBL/GenBank/DDBJ whole genome shotgun (WGS) entry which is preliminary data.</text>
</comment>
<dbReference type="EMBL" id="BMAT01002094">
    <property type="protein sequence ID" value="GFR98903.1"/>
    <property type="molecule type" value="Genomic_DNA"/>
</dbReference>
<accession>A0AAV4HL20</accession>
<keyword evidence="2" id="KW-1185">Reference proteome</keyword>
<sequence length="84" mass="9467">MLVCAWQDKKASKPVVIVSAKAKEGNITQNTKQKPSIIADYNMRMNGCEQSQPNGRILQHLQPENQEMVEEALSLGFRDHMPQS</sequence>
<gene>
    <name evidence="1" type="ORF">ElyMa_001031300</name>
</gene>
<reference evidence="1 2" key="1">
    <citation type="journal article" date="2021" name="Elife">
        <title>Chloroplast acquisition without the gene transfer in kleptoplastic sea slugs, Plakobranchus ocellatus.</title>
        <authorList>
            <person name="Maeda T."/>
            <person name="Takahashi S."/>
            <person name="Yoshida T."/>
            <person name="Shimamura S."/>
            <person name="Takaki Y."/>
            <person name="Nagai Y."/>
            <person name="Toyoda A."/>
            <person name="Suzuki Y."/>
            <person name="Arimoto A."/>
            <person name="Ishii H."/>
            <person name="Satoh N."/>
            <person name="Nishiyama T."/>
            <person name="Hasebe M."/>
            <person name="Maruyama T."/>
            <person name="Minagawa J."/>
            <person name="Obokata J."/>
            <person name="Shigenobu S."/>
        </authorList>
    </citation>
    <scope>NUCLEOTIDE SEQUENCE [LARGE SCALE GENOMIC DNA]</scope>
</reference>
<evidence type="ECO:0000313" key="2">
    <source>
        <dbReference type="Proteomes" id="UP000762676"/>
    </source>
</evidence>
<evidence type="ECO:0000313" key="1">
    <source>
        <dbReference type="EMBL" id="GFR98903.1"/>
    </source>
</evidence>
<evidence type="ECO:0008006" key="3">
    <source>
        <dbReference type="Google" id="ProtNLM"/>
    </source>
</evidence>
<proteinExistence type="predicted"/>
<protein>
    <recommendedName>
        <fullName evidence="3">PiggyBac transposable element-derived protein domain-containing protein</fullName>
    </recommendedName>
</protein>
<dbReference type="AlphaFoldDB" id="A0AAV4HL20"/>